<dbReference type="GeneID" id="300578447"/>
<evidence type="ECO:0000313" key="2">
    <source>
        <dbReference type="Proteomes" id="UP001642720"/>
    </source>
</evidence>
<dbReference type="Proteomes" id="UP001642720">
    <property type="component" value="Unassembled WGS sequence"/>
</dbReference>
<comment type="caution">
    <text evidence="1">The sequence shown here is derived from an EMBL/GenBank/DDBJ whole genome shotgun (WGS) entry which is preliminary data.</text>
</comment>
<dbReference type="RefSeq" id="XP_073557470.1">
    <property type="nucleotide sequence ID" value="XM_073703997.1"/>
</dbReference>
<accession>A0ABY2GZ93</accession>
<proteinExistence type="predicted"/>
<name>A0ABY2GZ93_9HYPO</name>
<protein>
    <submittedName>
        <fullName evidence="1">Uncharacterized protein</fullName>
    </submittedName>
</protein>
<gene>
    <name evidence="1" type="ORF">CCMA1212_006799</name>
</gene>
<organism evidence="1 2">
    <name type="scientific">Trichoderma ghanense</name>
    <dbReference type="NCBI Taxonomy" id="65468"/>
    <lineage>
        <taxon>Eukaryota</taxon>
        <taxon>Fungi</taxon>
        <taxon>Dikarya</taxon>
        <taxon>Ascomycota</taxon>
        <taxon>Pezizomycotina</taxon>
        <taxon>Sordariomycetes</taxon>
        <taxon>Hypocreomycetidae</taxon>
        <taxon>Hypocreales</taxon>
        <taxon>Hypocreaceae</taxon>
        <taxon>Trichoderma</taxon>
    </lineage>
</organism>
<sequence>MGDGLGISSVSGSHTATGPYPVLATRSRYAAIPDLLGLTFSPNGTPGTLIGRPPARACDSSMSVWPLTLLLAIRPADSAASFLAGSLRDRPDVDVDDDMGEGVLASLAVVCCVILAMEGILVNLVTGDRFRLSAWPLGGMAALDTKPLEVAAAVLMRAAALDDLCERNGRLLLVKGFLVDDDLCCVGEGGQASSPSDSWAAPSLAQSSRFAAALDAEFAAKMLPWCVRGFPWRRGDSDSEAMAMGLGDCISTSMGVPIWPANMVCARWKGVRAARFRSLLMSGLSAEYESSVMSVVEGNSSPLPSADELCAWSDFAMGDSICTSCTGGGGVLLRRLSSSFSTRFLTSSSNCFLSLSTSALTWRSISSRALTSHSLRIDASNSCRISRSLWCRSSRRAYDITANVGGVNAIMTAIQGQNQLAKDAPDKALLRPLALVFHVQVQVLARLEVLAVVVGDDVRVAEVREDLELGVQLLALFLRHSDVRDFFAAHDEAVGLAADLADDAKGAMA</sequence>
<dbReference type="EMBL" id="PPTA01000009">
    <property type="protein sequence ID" value="TFB01269.1"/>
    <property type="molecule type" value="Genomic_DNA"/>
</dbReference>
<reference evidence="1 2" key="1">
    <citation type="submission" date="2018-01" db="EMBL/GenBank/DDBJ databases">
        <title>Genome characterization of the sugarcane-associated fungus Trichoderma ghanense CCMA-1212 and their application in lignocelulose bioconversion.</title>
        <authorList>
            <person name="Steindorff A.S."/>
            <person name="Mendes T.D."/>
            <person name="Vilela E.S.D."/>
            <person name="Rodrigues D.S."/>
            <person name="Formighieri E.F."/>
            <person name="Melo I.S."/>
            <person name="Favaro L.C.L."/>
        </authorList>
    </citation>
    <scope>NUCLEOTIDE SEQUENCE [LARGE SCALE GENOMIC DNA]</scope>
    <source>
        <strain evidence="1 2">CCMA-1212</strain>
    </source>
</reference>
<keyword evidence="2" id="KW-1185">Reference proteome</keyword>
<evidence type="ECO:0000313" key="1">
    <source>
        <dbReference type="EMBL" id="TFB01269.1"/>
    </source>
</evidence>